<dbReference type="Pfam" id="PF04578">
    <property type="entry name" value="DUF594"/>
    <property type="match status" value="1"/>
</dbReference>
<accession>A0AAV9D993</accession>
<keyword evidence="1" id="KW-1133">Transmembrane helix</keyword>
<name>A0AAV9D993_ACOCL</name>
<reference evidence="3" key="1">
    <citation type="journal article" date="2023" name="Nat. Commun.">
        <title>Diploid and tetraploid genomes of Acorus and the evolution of monocots.</title>
        <authorList>
            <person name="Ma L."/>
            <person name="Liu K.W."/>
            <person name="Li Z."/>
            <person name="Hsiao Y.Y."/>
            <person name="Qi Y."/>
            <person name="Fu T."/>
            <person name="Tang G.D."/>
            <person name="Zhang D."/>
            <person name="Sun W.H."/>
            <person name="Liu D.K."/>
            <person name="Li Y."/>
            <person name="Chen G.Z."/>
            <person name="Liu X.D."/>
            <person name="Liao X.Y."/>
            <person name="Jiang Y.T."/>
            <person name="Yu X."/>
            <person name="Hao Y."/>
            <person name="Huang J."/>
            <person name="Zhao X.W."/>
            <person name="Ke S."/>
            <person name="Chen Y.Y."/>
            <person name="Wu W.L."/>
            <person name="Hsu J.L."/>
            <person name="Lin Y.F."/>
            <person name="Huang M.D."/>
            <person name="Li C.Y."/>
            <person name="Huang L."/>
            <person name="Wang Z.W."/>
            <person name="Zhao X."/>
            <person name="Zhong W.Y."/>
            <person name="Peng D.H."/>
            <person name="Ahmad S."/>
            <person name="Lan S."/>
            <person name="Zhang J.S."/>
            <person name="Tsai W.C."/>
            <person name="Van de Peer Y."/>
            <person name="Liu Z.J."/>
        </authorList>
    </citation>
    <scope>NUCLEOTIDE SEQUENCE</scope>
    <source>
        <strain evidence="3">CP</strain>
    </source>
</reference>
<dbReference type="InterPro" id="IPR025315">
    <property type="entry name" value="DUF4220"/>
</dbReference>
<comment type="caution">
    <text evidence="3">The sequence shown here is derived from an EMBL/GenBank/DDBJ whole genome shotgun (WGS) entry which is preliminary data.</text>
</comment>
<evidence type="ECO:0000259" key="2">
    <source>
        <dbReference type="Pfam" id="PF13968"/>
    </source>
</evidence>
<dbReference type="InterPro" id="IPR007658">
    <property type="entry name" value="DUF594"/>
</dbReference>
<organism evidence="3 4">
    <name type="scientific">Acorus calamus</name>
    <name type="common">Sweet flag</name>
    <dbReference type="NCBI Taxonomy" id="4465"/>
    <lineage>
        <taxon>Eukaryota</taxon>
        <taxon>Viridiplantae</taxon>
        <taxon>Streptophyta</taxon>
        <taxon>Embryophyta</taxon>
        <taxon>Tracheophyta</taxon>
        <taxon>Spermatophyta</taxon>
        <taxon>Magnoliopsida</taxon>
        <taxon>Liliopsida</taxon>
        <taxon>Acoraceae</taxon>
        <taxon>Acorus</taxon>
    </lineage>
</organism>
<keyword evidence="1" id="KW-0812">Transmembrane</keyword>
<evidence type="ECO:0000313" key="3">
    <source>
        <dbReference type="EMBL" id="KAK1297018.1"/>
    </source>
</evidence>
<proteinExistence type="predicted"/>
<dbReference type="PANTHER" id="PTHR31325">
    <property type="entry name" value="OS01G0798800 PROTEIN-RELATED"/>
    <property type="match status" value="1"/>
</dbReference>
<dbReference type="EMBL" id="JAUJYO010000015">
    <property type="protein sequence ID" value="KAK1297018.1"/>
    <property type="molecule type" value="Genomic_DNA"/>
</dbReference>
<gene>
    <name evidence="3" type="ORF">QJS10_CPB15g01322</name>
</gene>
<dbReference type="Proteomes" id="UP001180020">
    <property type="component" value="Unassembled WGS sequence"/>
</dbReference>
<feature type="transmembrane region" description="Helical" evidence="1">
    <location>
        <begin position="309"/>
        <end position="327"/>
    </location>
</feature>
<feature type="transmembrane region" description="Helical" evidence="1">
    <location>
        <begin position="122"/>
        <end position="140"/>
    </location>
</feature>
<dbReference type="Pfam" id="PF13968">
    <property type="entry name" value="DUF4220"/>
    <property type="match status" value="1"/>
</dbReference>
<dbReference type="AlphaFoldDB" id="A0AAV9D993"/>
<feature type="domain" description="DUF4220" evidence="2">
    <location>
        <begin position="51"/>
        <end position="409"/>
    </location>
</feature>
<feature type="transmembrane region" description="Helical" evidence="1">
    <location>
        <begin position="20"/>
        <end position="37"/>
    </location>
</feature>
<reference evidence="3" key="2">
    <citation type="submission" date="2023-06" db="EMBL/GenBank/DDBJ databases">
        <authorList>
            <person name="Ma L."/>
            <person name="Liu K.-W."/>
            <person name="Li Z."/>
            <person name="Hsiao Y.-Y."/>
            <person name="Qi Y."/>
            <person name="Fu T."/>
            <person name="Tang G."/>
            <person name="Zhang D."/>
            <person name="Sun W.-H."/>
            <person name="Liu D.-K."/>
            <person name="Li Y."/>
            <person name="Chen G.-Z."/>
            <person name="Liu X.-D."/>
            <person name="Liao X.-Y."/>
            <person name="Jiang Y.-T."/>
            <person name="Yu X."/>
            <person name="Hao Y."/>
            <person name="Huang J."/>
            <person name="Zhao X.-W."/>
            <person name="Ke S."/>
            <person name="Chen Y.-Y."/>
            <person name="Wu W.-L."/>
            <person name="Hsu J.-L."/>
            <person name="Lin Y.-F."/>
            <person name="Huang M.-D."/>
            <person name="Li C.-Y."/>
            <person name="Huang L."/>
            <person name="Wang Z.-W."/>
            <person name="Zhao X."/>
            <person name="Zhong W.-Y."/>
            <person name="Peng D.-H."/>
            <person name="Ahmad S."/>
            <person name="Lan S."/>
            <person name="Zhang J.-S."/>
            <person name="Tsai W.-C."/>
            <person name="Van De Peer Y."/>
            <person name="Liu Z.-J."/>
        </authorList>
    </citation>
    <scope>NUCLEOTIDE SEQUENCE</scope>
    <source>
        <strain evidence="3">CP</strain>
        <tissue evidence="3">Leaves</tissue>
    </source>
</reference>
<feature type="transmembrane region" description="Helical" evidence="1">
    <location>
        <begin position="339"/>
        <end position="360"/>
    </location>
</feature>
<evidence type="ECO:0000256" key="1">
    <source>
        <dbReference type="SAM" id="Phobius"/>
    </source>
</evidence>
<protein>
    <recommendedName>
        <fullName evidence="2">DUF4220 domain-containing protein</fullName>
    </recommendedName>
</protein>
<sequence length="682" mass="78024">MESLIPAAEKLWNEWDLRTFVMISLLLQAILIFMGSLRKHTSNLLISLIIWSAYLLADWVAVFALGILSNGQGNSGDSKTKTASDPWNRNDELLAFWPPFLLLHLGGPDTITAFALEDNELWLRHLLGLIFQVSVAIYVFQRSIRTTRLHAPAILMFFVGIVKYGERTYALMSASADNLRSSMVSPPDPGPNYAKFMEEYASKTNAGLDVRIKTEEEPDTLKFNVEEGTVFNDSGDSWILLKAKHFYLIFRCLIVDLILSFHDRNDSRSFFANLKAEKAFRVVEIELSFIYQVLYTKAPVIYYKTVGPWLRVFTFTLMSISLILFIFTGKSGYRGMDVTVTYILFGGGLFLETWAFTLLVSSDQAFLWLKGQERHKAAKFVLSCISFPLSYRQNKPKWSRKMAQCNLMSICLADEKHGVIAWIMSFDLVKEWCYRKDTPVSSPLLEFLFEELKSKSSTAEDSRGYKRLCNSRGELALKMMGYHEMFGWSVNVDFDESILLWHIATELCYQHDNKKENVNNRDISKALSDYMLYLLIFRPSMMTAGIGQIRYGDTVAETSNFFRRAVKKPDISEACKMLLKVEIDVPPIQVKGDRSKSVLFDACRLAKELLKMKTKKWKIMDAVWTEMLCYAASHCKGYYHAQRLSKGGELLTFMWLLMAHLGIGEQFQIEAGHARAKLIVGK</sequence>
<keyword evidence="1" id="KW-0472">Membrane</keyword>
<feature type="transmembrane region" description="Helical" evidence="1">
    <location>
        <begin position="44"/>
        <end position="68"/>
    </location>
</feature>
<evidence type="ECO:0000313" key="4">
    <source>
        <dbReference type="Proteomes" id="UP001180020"/>
    </source>
</evidence>
<keyword evidence="4" id="KW-1185">Reference proteome</keyword>